<evidence type="ECO:0000256" key="6">
    <source>
        <dbReference type="NCBIfam" id="TIGR03319"/>
    </source>
</evidence>
<dbReference type="PANTHER" id="PTHR12826">
    <property type="entry name" value="RIBONUCLEASE Y"/>
    <property type="match status" value="1"/>
</dbReference>
<feature type="region of interest" description="Disordered" evidence="7">
    <location>
        <begin position="291"/>
        <end position="310"/>
    </location>
</feature>
<dbReference type="CDD" id="cd00077">
    <property type="entry name" value="HDc"/>
    <property type="match status" value="1"/>
</dbReference>
<accession>A0A7L4YRT5</accession>
<dbReference type="OrthoDB" id="9803205at2"/>
<reference evidence="9 10" key="1">
    <citation type="journal article" date="2018" name="Int. J. Syst. Evol. Microbiol.">
        <title>Epidermidibacterium keratini gen. nov., sp. nov., a member of the family Sporichthyaceae, isolated from keratin epidermis.</title>
        <authorList>
            <person name="Lee D.G."/>
            <person name="Trujillo M.E."/>
            <person name="Kang S."/>
            <person name="Nam J.J."/>
            <person name="Kim Y.J."/>
        </authorList>
    </citation>
    <scope>NUCLEOTIDE SEQUENCE [LARGE SCALE GENOMIC DNA]</scope>
    <source>
        <strain evidence="9 10">EPI-7</strain>
    </source>
</reference>
<dbReference type="PROSITE" id="PS51831">
    <property type="entry name" value="HD"/>
    <property type="match status" value="1"/>
</dbReference>
<dbReference type="InterPro" id="IPR006675">
    <property type="entry name" value="HDIG_dom"/>
</dbReference>
<keyword evidence="3 5" id="KW-0378">Hydrolase</keyword>
<dbReference type="GO" id="GO:0004521">
    <property type="term" value="F:RNA endonuclease activity"/>
    <property type="evidence" value="ECO:0007669"/>
    <property type="project" value="UniProtKB-UniRule"/>
</dbReference>
<dbReference type="InterPro" id="IPR006674">
    <property type="entry name" value="HD_domain"/>
</dbReference>
<dbReference type="GO" id="GO:0006402">
    <property type="term" value="P:mRNA catabolic process"/>
    <property type="evidence" value="ECO:0007669"/>
    <property type="project" value="UniProtKB-UniRule"/>
</dbReference>
<evidence type="ECO:0000259" key="8">
    <source>
        <dbReference type="PROSITE" id="PS51831"/>
    </source>
</evidence>
<dbReference type="Pfam" id="PF12072">
    <property type="entry name" value="RNase_Y_N"/>
    <property type="match status" value="1"/>
</dbReference>
<evidence type="ECO:0000256" key="5">
    <source>
        <dbReference type="HAMAP-Rule" id="MF_00335"/>
    </source>
</evidence>
<dbReference type="InterPro" id="IPR003607">
    <property type="entry name" value="HD/PDEase_dom"/>
</dbReference>
<dbReference type="GO" id="GO:0016787">
    <property type="term" value="F:hydrolase activity"/>
    <property type="evidence" value="ECO:0007669"/>
    <property type="project" value="UniProtKB-KW"/>
</dbReference>
<dbReference type="InterPro" id="IPR004087">
    <property type="entry name" value="KH_dom"/>
</dbReference>
<keyword evidence="10" id="KW-1185">Reference proteome</keyword>
<dbReference type="InParanoid" id="A0A7L4YRT5"/>
<protein>
    <recommendedName>
        <fullName evidence="5 6">Ribonuclease Y</fullName>
        <shortName evidence="5">RNase Y</shortName>
        <ecNumber evidence="5 6">3.1.-.-</ecNumber>
    </recommendedName>
</protein>
<evidence type="ECO:0000313" key="10">
    <source>
        <dbReference type="Proteomes" id="UP000463857"/>
    </source>
</evidence>
<dbReference type="SUPFAM" id="SSF109604">
    <property type="entry name" value="HD-domain/PDEase-like"/>
    <property type="match status" value="1"/>
</dbReference>
<dbReference type="CDD" id="cd22431">
    <property type="entry name" value="KH-I_RNaseY"/>
    <property type="match status" value="1"/>
</dbReference>
<dbReference type="Proteomes" id="UP000463857">
    <property type="component" value="Chromosome"/>
</dbReference>
<keyword evidence="1 5" id="KW-0540">Nuclease</keyword>
<name>A0A7L4YRT5_9ACTN</name>
<dbReference type="NCBIfam" id="TIGR00277">
    <property type="entry name" value="HDIG"/>
    <property type="match status" value="1"/>
</dbReference>
<dbReference type="SMART" id="SM00322">
    <property type="entry name" value="KH"/>
    <property type="match status" value="1"/>
</dbReference>
<dbReference type="GO" id="GO:0005886">
    <property type="term" value="C:plasma membrane"/>
    <property type="evidence" value="ECO:0007669"/>
    <property type="project" value="UniProtKB-UniRule"/>
</dbReference>
<feature type="domain" description="HD" evidence="8">
    <location>
        <begin position="543"/>
        <end position="636"/>
    </location>
</feature>
<feature type="region of interest" description="Disordered" evidence="7">
    <location>
        <begin position="32"/>
        <end position="147"/>
    </location>
</feature>
<evidence type="ECO:0000256" key="4">
    <source>
        <dbReference type="ARBA" id="ARBA00022884"/>
    </source>
</evidence>
<evidence type="ECO:0000313" key="9">
    <source>
        <dbReference type="EMBL" id="QHC01925.1"/>
    </source>
</evidence>
<dbReference type="HAMAP" id="MF_00335">
    <property type="entry name" value="RNase_Y"/>
    <property type="match status" value="1"/>
</dbReference>
<evidence type="ECO:0000256" key="7">
    <source>
        <dbReference type="SAM" id="MobiDB-lite"/>
    </source>
</evidence>
<feature type="compositionally biased region" description="Low complexity" evidence="7">
    <location>
        <begin position="50"/>
        <end position="67"/>
    </location>
</feature>
<dbReference type="Pfam" id="PF01966">
    <property type="entry name" value="HD"/>
    <property type="match status" value="1"/>
</dbReference>
<comment type="function">
    <text evidence="5">Endoribonuclease that initiates mRNA decay.</text>
</comment>
<dbReference type="AlphaFoldDB" id="A0A7L4YRT5"/>
<dbReference type="Pfam" id="PF00013">
    <property type="entry name" value="KH_1"/>
    <property type="match status" value="1"/>
</dbReference>
<organism evidence="9 10">
    <name type="scientific">Epidermidibacterium keratini</name>
    <dbReference type="NCBI Taxonomy" id="1891644"/>
    <lineage>
        <taxon>Bacteria</taxon>
        <taxon>Bacillati</taxon>
        <taxon>Actinomycetota</taxon>
        <taxon>Actinomycetes</taxon>
        <taxon>Sporichthyales</taxon>
        <taxon>Sporichthyaceae</taxon>
        <taxon>Epidermidibacterium</taxon>
    </lineage>
</organism>
<dbReference type="SUPFAM" id="SSF54791">
    <property type="entry name" value="Eukaryotic type KH-domain (KH-domain type I)"/>
    <property type="match status" value="1"/>
</dbReference>
<dbReference type="EMBL" id="CP047156">
    <property type="protein sequence ID" value="QHC01925.1"/>
    <property type="molecule type" value="Genomic_DNA"/>
</dbReference>
<dbReference type="KEGG" id="eke:EK0264_17690"/>
<dbReference type="InterPro" id="IPR004088">
    <property type="entry name" value="KH_dom_type_1"/>
</dbReference>
<dbReference type="Gene3D" id="1.10.3210.10">
    <property type="entry name" value="Hypothetical protein af1432"/>
    <property type="match status" value="1"/>
</dbReference>
<dbReference type="InterPro" id="IPR017705">
    <property type="entry name" value="Ribonuclease_Y"/>
</dbReference>
<keyword evidence="4 5" id="KW-0694">RNA-binding</keyword>
<dbReference type="GO" id="GO:0003723">
    <property type="term" value="F:RNA binding"/>
    <property type="evidence" value="ECO:0007669"/>
    <property type="project" value="UniProtKB-UniRule"/>
</dbReference>
<feature type="region of interest" description="Disordered" evidence="7">
    <location>
        <begin position="322"/>
        <end position="341"/>
    </location>
</feature>
<gene>
    <name evidence="5 9" type="primary">rny</name>
    <name evidence="9" type="ORF">EK0264_17690</name>
</gene>
<dbReference type="NCBIfam" id="TIGR03319">
    <property type="entry name" value="RNase_Y"/>
    <property type="match status" value="1"/>
</dbReference>
<feature type="compositionally biased region" description="Basic and acidic residues" evidence="7">
    <location>
        <begin position="85"/>
        <end position="96"/>
    </location>
</feature>
<evidence type="ECO:0000256" key="3">
    <source>
        <dbReference type="ARBA" id="ARBA00022801"/>
    </source>
</evidence>
<dbReference type="InterPro" id="IPR022711">
    <property type="entry name" value="RNase_Y_N"/>
</dbReference>
<proteinExistence type="inferred from homology"/>
<dbReference type="InterPro" id="IPR036612">
    <property type="entry name" value="KH_dom_type_1_sf"/>
</dbReference>
<dbReference type="SMART" id="SM00471">
    <property type="entry name" value="HDc"/>
    <property type="match status" value="1"/>
</dbReference>
<dbReference type="PANTHER" id="PTHR12826:SF15">
    <property type="entry name" value="RIBONUCLEASE Y"/>
    <property type="match status" value="1"/>
</dbReference>
<comment type="similarity">
    <text evidence="5">Belongs to the RNase Y family.</text>
</comment>
<dbReference type="EC" id="3.1.-.-" evidence="5 6"/>
<dbReference type="Gene3D" id="3.30.310.210">
    <property type="match status" value="1"/>
</dbReference>
<evidence type="ECO:0000256" key="2">
    <source>
        <dbReference type="ARBA" id="ARBA00022759"/>
    </source>
</evidence>
<sequence>MPIVLQVALIALVLVLIGCVVYFGRRLTSTPDSQATRARLTGGGAQRLDPAVGAPATATGAASPATGWGPGHPTSPADSPSASWPRDESPGHRQSDDPAGPRVGLSGDPRADASANPSEDTNPRDNTNPPDNAKRGEDAVPAADISEADREDILAEGRAAGLEEGHAAGYAQGRRAGRNEAKAAALVEARLTAKRQVSAEFDSATRDKIRTELADEVRAQVRDELDAEIEAARAEAMADAKATRDAAMRMRVQIAAEVASSRRQAELDVSALLLESRKDAEREHDRIVQRARALQDDTERRESRLAEREQRLDAELDRIEARSRDLEDAESAAKDRDAELDARERSITGELERIATLTADDAKAELLAAQESTIRRESALMARQIEQTATAEATTKAKAIVADAIARVASEQTAESVVAVMHLPSDDMKGRIIGREGRNIRAFETITGVNLIIDDTPEAVLLSCFDPVRREIGRLTLSRLVEDGRIHPHRIEEAYERSVGEVDEICQRAAEDALVEVGIDNLHPELMKLLGRLRFRTSYGQNVLLHLIETAHIAAAMAAELGVPVESVKRGAFLHDIGKAVTHEMEGSHALIGGELARKYGESEEVAHAIEAHHNEVMPQTIEAVLTQASDSCSGGRPGARRESVEAYAQRLERIEEIAGAKDGVEKVFAMQAGREVRVMVKPDEIDDAASAVLAREVAAQIEDELTYPGQIRVTVVRESRATEIAR</sequence>
<keyword evidence="2 5" id="KW-0255">Endonuclease</keyword>
<evidence type="ECO:0000256" key="1">
    <source>
        <dbReference type="ARBA" id="ARBA00022722"/>
    </source>
</evidence>